<dbReference type="EMBL" id="FMZZ01000019">
    <property type="protein sequence ID" value="SDD82006.1"/>
    <property type="molecule type" value="Genomic_DNA"/>
</dbReference>
<dbReference type="PANTHER" id="PTHR43384:SF11">
    <property type="entry name" value="SEPTUM SITE DETERMINING PROTEIN"/>
    <property type="match status" value="1"/>
</dbReference>
<dbReference type="InterPro" id="IPR059050">
    <property type="entry name" value="Rv3660c_N"/>
</dbReference>
<organism evidence="3 4">
    <name type="scientific">Actinokineospora iranica</name>
    <dbReference type="NCBI Taxonomy" id="1271860"/>
    <lineage>
        <taxon>Bacteria</taxon>
        <taxon>Bacillati</taxon>
        <taxon>Actinomycetota</taxon>
        <taxon>Actinomycetes</taxon>
        <taxon>Pseudonocardiales</taxon>
        <taxon>Pseudonocardiaceae</taxon>
        <taxon>Actinokineospora</taxon>
    </lineage>
</organism>
<dbReference type="NCBIfam" id="TIGR03815">
    <property type="entry name" value="CpaE_hom_Actino"/>
    <property type="match status" value="1"/>
</dbReference>
<feature type="compositionally biased region" description="Low complexity" evidence="1">
    <location>
        <begin position="422"/>
        <end position="432"/>
    </location>
</feature>
<reference evidence="4" key="1">
    <citation type="submission" date="2016-10" db="EMBL/GenBank/DDBJ databases">
        <authorList>
            <person name="Varghese N."/>
            <person name="Submissions S."/>
        </authorList>
    </citation>
    <scope>NUCLEOTIDE SEQUENCE [LARGE SCALE GENOMIC DNA]</scope>
    <source>
        <strain evidence="4">IBRC-M 10403</strain>
    </source>
</reference>
<dbReference type="InterPro" id="IPR027417">
    <property type="entry name" value="P-loop_NTPase"/>
</dbReference>
<keyword evidence="3" id="KW-0067">ATP-binding</keyword>
<dbReference type="STRING" id="1271860.SAMN05216174_11913"/>
<keyword evidence="3" id="KW-0347">Helicase</keyword>
<dbReference type="GO" id="GO:0005829">
    <property type="term" value="C:cytosol"/>
    <property type="evidence" value="ECO:0007669"/>
    <property type="project" value="TreeGrafter"/>
</dbReference>
<evidence type="ECO:0000256" key="1">
    <source>
        <dbReference type="SAM" id="MobiDB-lite"/>
    </source>
</evidence>
<dbReference type="PANTHER" id="PTHR43384">
    <property type="entry name" value="SEPTUM SITE-DETERMINING PROTEIN MIND HOMOLOG, CHLOROPLASTIC-RELATED"/>
    <property type="match status" value="1"/>
</dbReference>
<feature type="compositionally biased region" description="Low complexity" evidence="1">
    <location>
        <begin position="363"/>
        <end position="382"/>
    </location>
</feature>
<name>A0A1G6XXA0_9PSEU</name>
<dbReference type="GO" id="GO:0051782">
    <property type="term" value="P:negative regulation of cell division"/>
    <property type="evidence" value="ECO:0007669"/>
    <property type="project" value="TreeGrafter"/>
</dbReference>
<dbReference type="RefSeq" id="WP_091456571.1">
    <property type="nucleotide sequence ID" value="NZ_FMZZ01000019.1"/>
</dbReference>
<feature type="region of interest" description="Disordered" evidence="1">
    <location>
        <begin position="350"/>
        <end position="432"/>
    </location>
</feature>
<dbReference type="Gene3D" id="3.40.50.300">
    <property type="entry name" value="P-loop containing nucleotide triphosphate hydrolases"/>
    <property type="match status" value="1"/>
</dbReference>
<dbReference type="Pfam" id="PF26563">
    <property type="entry name" value="Rv3660c_N"/>
    <property type="match status" value="1"/>
</dbReference>
<evidence type="ECO:0000313" key="4">
    <source>
        <dbReference type="Proteomes" id="UP000199501"/>
    </source>
</evidence>
<protein>
    <submittedName>
        <fullName evidence="3">Helicase/secretion neighborhood CpaE-like protein</fullName>
    </submittedName>
</protein>
<feature type="compositionally biased region" description="Pro residues" evidence="1">
    <location>
        <begin position="383"/>
        <end position="393"/>
    </location>
</feature>
<proteinExistence type="predicted"/>
<dbReference type="AlphaFoldDB" id="A0A1G6XXA0"/>
<feature type="domain" description="Rv3660c-like CheY-like N-terminal" evidence="2">
    <location>
        <begin position="8"/>
        <end position="113"/>
    </location>
</feature>
<dbReference type="GO" id="GO:0004386">
    <property type="term" value="F:helicase activity"/>
    <property type="evidence" value="ECO:0007669"/>
    <property type="project" value="UniProtKB-KW"/>
</dbReference>
<accession>A0A1G6XXA0</accession>
<evidence type="ECO:0000259" key="2">
    <source>
        <dbReference type="Pfam" id="PF26563"/>
    </source>
</evidence>
<keyword evidence="3" id="KW-0547">Nucleotide-binding</keyword>
<dbReference type="GO" id="GO:0005524">
    <property type="term" value="F:ATP binding"/>
    <property type="evidence" value="ECO:0007669"/>
    <property type="project" value="TreeGrafter"/>
</dbReference>
<dbReference type="OrthoDB" id="3252838at2"/>
<gene>
    <name evidence="3" type="ORF">SAMN05216174_11913</name>
</gene>
<dbReference type="GO" id="GO:0016887">
    <property type="term" value="F:ATP hydrolysis activity"/>
    <property type="evidence" value="ECO:0007669"/>
    <property type="project" value="TreeGrafter"/>
</dbReference>
<feature type="compositionally biased region" description="Pro residues" evidence="1">
    <location>
        <begin position="402"/>
        <end position="421"/>
    </location>
</feature>
<keyword evidence="4" id="KW-1185">Reference proteome</keyword>
<dbReference type="GO" id="GO:0009898">
    <property type="term" value="C:cytoplasmic side of plasma membrane"/>
    <property type="evidence" value="ECO:0007669"/>
    <property type="project" value="TreeGrafter"/>
</dbReference>
<dbReference type="SUPFAM" id="SSF52540">
    <property type="entry name" value="P-loop containing nucleoside triphosphate hydrolases"/>
    <property type="match status" value="1"/>
</dbReference>
<keyword evidence="3" id="KW-0378">Hydrolase</keyword>
<evidence type="ECO:0000313" key="3">
    <source>
        <dbReference type="EMBL" id="SDD82006.1"/>
    </source>
</evidence>
<dbReference type="InterPro" id="IPR050625">
    <property type="entry name" value="ParA/MinD_ATPase"/>
</dbReference>
<sequence length="643" mass="66295">MPRPLICVHDDALLDDVLRLAAAAGAEIHRAADVTEIRAHWHDAPLILLDAQAAAACQAAALPRRDSVVLATAGPPPPTMWERAVALGAEHVVALPDAETWLVGALADATEAPASTTGKVLAVIGGRGGAGASVFAAAVALTALDLGHNALLVDCDPLSGGLDLVLGAEDHPGLRWPDLRLKAGRVPISSLHASLPGRTKASTRLTLLSTSRDGEGPTPEAVAAILDAGKRAGETVVCDLPRTPDPAARAALDRADLTVIIVPAELRATAATKRVATHLTTRGIRAALVVRGPSPARLRPQDIATAVGLPLLATLRSDPSLVQALDHGTFHLRPRSPLSRAARTVLRALAHPTHPDPPPASPLSPLASPLSPPGASSALPPARLAPPPAPPAPVATQLAPEPAQPALPPAELPPSPAPPASAPAHSASPPAQLASWPVRPAFLRAELVPSPARLASLPSRSVSPRARRASGAVSLVSALARAGLPVAWLAFPPASPALPLTQLASRSARPALARAQPVPPPARLPSPPVQFISPAAQSGVSCAEQASGLVLLAVPPARLAFLPSQSGFPRAQLASLLRCPPPRPRGPLLRSRVPHSPTHSVWTARAPIPLPNRSRAAHTHRHPQPLSCQRDFPAPTPSDHFHR</sequence>
<feature type="region of interest" description="Disordered" evidence="1">
    <location>
        <begin position="582"/>
        <end position="643"/>
    </location>
</feature>
<dbReference type="Proteomes" id="UP000199501">
    <property type="component" value="Unassembled WGS sequence"/>
</dbReference>
<dbReference type="InterPro" id="IPR022521">
    <property type="entry name" value="Rv3660c"/>
</dbReference>